<feature type="domain" description="PXA" evidence="4">
    <location>
        <begin position="56"/>
        <end position="242"/>
    </location>
</feature>
<dbReference type="SMART" id="SM00313">
    <property type="entry name" value="PXA"/>
    <property type="match status" value="1"/>
</dbReference>
<dbReference type="HOGENOM" id="CLU_005899_1_1_1"/>
<dbReference type="EMBL" id="CAEY01000644">
    <property type="status" value="NOT_ANNOTATED_CDS"/>
    <property type="molecule type" value="Genomic_DNA"/>
</dbReference>
<evidence type="ECO:0008006" key="7">
    <source>
        <dbReference type="Google" id="ProtNLM"/>
    </source>
</evidence>
<dbReference type="AlphaFoldDB" id="T1KWH8"/>
<dbReference type="STRING" id="32264.T1KWH8"/>
<dbReference type="PROSITE" id="PS50132">
    <property type="entry name" value="RGS"/>
    <property type="match status" value="1"/>
</dbReference>
<protein>
    <recommendedName>
        <fullName evidence="7">PX domain-containing protein</fullName>
    </recommendedName>
</protein>
<dbReference type="InterPro" id="IPR044926">
    <property type="entry name" value="RGS_subdomain_2"/>
</dbReference>
<feature type="domain" description="PX" evidence="3">
    <location>
        <begin position="551"/>
        <end position="674"/>
    </location>
</feature>
<name>T1KWH8_TETUR</name>
<dbReference type="InterPro" id="IPR016137">
    <property type="entry name" value="RGS"/>
</dbReference>
<evidence type="ECO:0000259" key="2">
    <source>
        <dbReference type="PROSITE" id="PS50132"/>
    </source>
</evidence>
<dbReference type="GO" id="GO:0005769">
    <property type="term" value="C:early endosome"/>
    <property type="evidence" value="ECO:0007669"/>
    <property type="project" value="TreeGrafter"/>
</dbReference>
<dbReference type="InterPro" id="IPR001683">
    <property type="entry name" value="PX_dom"/>
</dbReference>
<dbReference type="SMART" id="SM00315">
    <property type="entry name" value="RGS"/>
    <property type="match status" value="1"/>
</dbReference>
<dbReference type="PROSITE" id="PS50195">
    <property type="entry name" value="PX"/>
    <property type="match status" value="1"/>
</dbReference>
<dbReference type="SMART" id="SM00312">
    <property type="entry name" value="PX"/>
    <property type="match status" value="1"/>
</dbReference>
<dbReference type="SUPFAM" id="SSF48097">
    <property type="entry name" value="Regulator of G-protein signaling, RGS"/>
    <property type="match status" value="1"/>
</dbReference>
<evidence type="ECO:0000256" key="1">
    <source>
        <dbReference type="SAM" id="MobiDB-lite"/>
    </source>
</evidence>
<evidence type="ECO:0000313" key="5">
    <source>
        <dbReference type="EnsemblMetazoa" id="tetur24g01690.1"/>
    </source>
</evidence>
<feature type="domain" description="RGS" evidence="2">
    <location>
        <begin position="345"/>
        <end position="482"/>
    </location>
</feature>
<accession>T1KWH8</accession>
<dbReference type="GO" id="GO:0035091">
    <property type="term" value="F:phosphatidylinositol binding"/>
    <property type="evidence" value="ECO:0007669"/>
    <property type="project" value="InterPro"/>
</dbReference>
<dbReference type="Gene3D" id="3.30.1520.10">
    <property type="entry name" value="Phox-like domain"/>
    <property type="match status" value="1"/>
</dbReference>
<dbReference type="PANTHER" id="PTHR22775:SF3">
    <property type="entry name" value="SORTING NEXIN-13"/>
    <property type="match status" value="1"/>
</dbReference>
<organism evidence="5 6">
    <name type="scientific">Tetranychus urticae</name>
    <name type="common">Two-spotted spider mite</name>
    <dbReference type="NCBI Taxonomy" id="32264"/>
    <lineage>
        <taxon>Eukaryota</taxon>
        <taxon>Metazoa</taxon>
        <taxon>Ecdysozoa</taxon>
        <taxon>Arthropoda</taxon>
        <taxon>Chelicerata</taxon>
        <taxon>Arachnida</taxon>
        <taxon>Acari</taxon>
        <taxon>Acariformes</taxon>
        <taxon>Trombidiformes</taxon>
        <taxon>Prostigmata</taxon>
        <taxon>Eleutherengona</taxon>
        <taxon>Raphignathae</taxon>
        <taxon>Tetranychoidea</taxon>
        <taxon>Tetranychidae</taxon>
        <taxon>Tetranychus</taxon>
    </lineage>
</organism>
<dbReference type="Pfam" id="PF00787">
    <property type="entry name" value="PX"/>
    <property type="match status" value="1"/>
</dbReference>
<dbReference type="EnsemblMetazoa" id="tetur24g01690.1">
    <property type="protein sequence ID" value="tetur24g01690.1"/>
    <property type="gene ID" value="tetur24g01690"/>
</dbReference>
<evidence type="ECO:0000313" key="6">
    <source>
        <dbReference type="Proteomes" id="UP000015104"/>
    </source>
</evidence>
<dbReference type="Pfam" id="PF00615">
    <property type="entry name" value="RGS"/>
    <property type="match status" value="1"/>
</dbReference>
<feature type="region of interest" description="Disordered" evidence="1">
    <location>
        <begin position="498"/>
        <end position="521"/>
    </location>
</feature>
<sequence length="684" mass="79016">MQECRANGSENYAKLSQLNIFPTRKFLKLSSQGNQRYPDYNPLKPPLVRWDSLSGDPVIDEQLREIIELLFRDIVVPWFSSISDRDDVIDDLKNIVFTVVRNINSRVNQIDKVHYLTTQLVDDFASHLRLYRSAEQRLRIQKLQDANANLLSIFFDLEFQMEKNKLCRDVVSEHNETFLNYLTRICDTIMYLLLPLDTFDSRLIRYSLQHLIVHSILYPFFEMISDPDFINQTLVSLCKNKANQPSTPDNFLTIIRNCDDTDELNAVLEIVNKEIAIQRSRDTGGDDDFEIKQQLSSLLLVQSVIKQRFKCLNEGSYDEVDTNGLTMNLDLQKFTGPGSKLFQIPFDVVLKNNIAISYFIEYMASIGQQGYVYFYLNVEGFRISAEQQLAEAAITGQACADSQSLQEAAINIYDTYLNPESRSNHKIKIDEDIACRIYHRIKNEPLSETWFDEAQEQVLQAMKDNPNLFPKFKVSIHYIKLLSELDLLKEAAVNHNNNNNNHGHINSLSHRQNSDEDSLSIDSRSSIENDCVSDSYIDNPFCATTKTNEDFGLKAEISNTGIVREFGNSYGVYCISVSRRESTNEEEKWCILRRYSDFDSLHQVLCQKFETEIRNKLFLPGKRPFNNVNVEFLEQRRNLLNNYLQQIIRLYDQGNVAGLKDAVNKFLEPGNYDKGKTSQIFSKA</sequence>
<keyword evidence="6" id="KW-1185">Reference proteome</keyword>
<dbReference type="PANTHER" id="PTHR22775">
    <property type="entry name" value="SORTING NEXIN"/>
    <property type="match status" value="1"/>
</dbReference>
<reference evidence="5" key="2">
    <citation type="submission" date="2015-06" db="UniProtKB">
        <authorList>
            <consortium name="EnsemblMetazoa"/>
        </authorList>
    </citation>
    <scope>IDENTIFICATION</scope>
</reference>
<reference evidence="6" key="1">
    <citation type="submission" date="2011-08" db="EMBL/GenBank/DDBJ databases">
        <authorList>
            <person name="Rombauts S."/>
        </authorList>
    </citation>
    <scope>NUCLEOTIDE SEQUENCE</scope>
    <source>
        <strain evidence="6">London</strain>
    </source>
</reference>
<dbReference type="Pfam" id="PF02194">
    <property type="entry name" value="PXA"/>
    <property type="match status" value="1"/>
</dbReference>
<dbReference type="Proteomes" id="UP000015104">
    <property type="component" value="Unassembled WGS sequence"/>
</dbReference>
<dbReference type="eggNOG" id="KOG2101">
    <property type="taxonomic scope" value="Eukaryota"/>
</dbReference>
<evidence type="ECO:0000259" key="3">
    <source>
        <dbReference type="PROSITE" id="PS50195"/>
    </source>
</evidence>
<dbReference type="SUPFAM" id="SSF64268">
    <property type="entry name" value="PX domain"/>
    <property type="match status" value="1"/>
</dbReference>
<dbReference type="InterPro" id="IPR003114">
    <property type="entry name" value="Phox_assoc"/>
</dbReference>
<proteinExistence type="predicted"/>
<dbReference type="InterPro" id="IPR036305">
    <property type="entry name" value="RGS_sf"/>
</dbReference>
<dbReference type="PROSITE" id="PS51207">
    <property type="entry name" value="PXA"/>
    <property type="match status" value="1"/>
</dbReference>
<dbReference type="InterPro" id="IPR036871">
    <property type="entry name" value="PX_dom_sf"/>
</dbReference>
<evidence type="ECO:0000259" key="4">
    <source>
        <dbReference type="PROSITE" id="PS51207"/>
    </source>
</evidence>
<dbReference type="Gene3D" id="1.10.167.10">
    <property type="entry name" value="Regulator of G-protein Signalling 4, domain 2"/>
    <property type="match status" value="1"/>
</dbReference>